<name>A0ABW6D6F0_9BACT</name>
<protein>
    <recommendedName>
        <fullName evidence="4">Carboxypeptidase-like regulatory domain-containing protein</fullName>
    </recommendedName>
</protein>
<sequence>MTKQLFTSLSFCVVFFCSWQGMAQNSMYRFQLLDGATGKPIHRGIITYEDTLGNFVKFTKIDSSISKDEVPNKVLKLSINSINYHTYSDVIHFPVRETQYFFMKKDTAYQLTEVIVRPKNYHYLPDTVSIKVKDLRLSTDKKIEDLLRRFPGVKVEESGRMTYRNKPVETVLLDGDNLMESNYTMATKNINIDEIEEIEAYDHFSENSIVAGLGSSQSVALNLKFARNFSYTQFGEANMAVVEDQLNGYSIKSNSIINTKYVKTFALLTTNNVGDNQSSINYSDYRDMSPMYENLPSFPLNYGGSFPNEGKLKLNRNKQLNVNVNNIFKIHRKLTLKLFTTYLNDEFSNQNANHTEIKLPGYSFITSDVYDFHTLPKKWGQSVNLKYQPNGYVIMEGKYYLNRGEIQYVTNQTINTELGFESNQKSLIKDYYVETLSTIKTGENSAFQLLIQNLASQNEVDLRMAYQNPLNLKINQNLLHQYQENKSTGKWIKVWIPRILIAETSYENFRLTQSLLRVQKEASRFEEERSTVRQEFKGNLDGWVYRMSVENARIKVYNNNLSGSFQRFNFDAAINSKLFKQSFSIDYSRRINPTYRNYYLNDTLYIDSRNQRIDSIQIGFPVVEKWNFNLSNYFLSKVHYELSYSVNHSEGDFFNNNLVSNLFSLQKNQWLQIQSSQQLLQGELAFYSKELGITFKTKGAYSIYKFANLINDGILRNNLSTNQSLTLSVKSGYIKAFNFYQAFTIEQSDFQNQFTDFKNTLYRNEMQLYFVKNRVNSFLQLNSYQFYSGGPFLHFFGMGFDLKSKNSQLTYSINLHNLLDVRERNFYVINDYSRSEFKNNLVGRMISLGILFSL</sequence>
<gene>
    <name evidence="2" type="ORF">SKC35_08850</name>
</gene>
<comment type="caution">
    <text evidence="2">The sequence shown here is derived from an EMBL/GenBank/DDBJ whole genome shotgun (WGS) entry which is preliminary data.</text>
</comment>
<evidence type="ECO:0000313" key="2">
    <source>
        <dbReference type="EMBL" id="MFD3293791.1"/>
    </source>
</evidence>
<evidence type="ECO:0000256" key="1">
    <source>
        <dbReference type="SAM" id="SignalP"/>
    </source>
</evidence>
<keyword evidence="3" id="KW-1185">Reference proteome</keyword>
<dbReference type="RefSeq" id="WP_377979046.1">
    <property type="nucleotide sequence ID" value="NZ_JBBKXY010000003.1"/>
</dbReference>
<feature type="signal peptide" evidence="1">
    <location>
        <begin position="1"/>
        <end position="23"/>
    </location>
</feature>
<keyword evidence="1" id="KW-0732">Signal</keyword>
<proteinExistence type="predicted"/>
<evidence type="ECO:0000313" key="3">
    <source>
        <dbReference type="Proteomes" id="UP001598112"/>
    </source>
</evidence>
<accession>A0ABW6D6F0</accession>
<evidence type="ECO:0008006" key="4">
    <source>
        <dbReference type="Google" id="ProtNLM"/>
    </source>
</evidence>
<organism evidence="2 3">
    <name type="scientific">Aquirufa originis</name>
    <dbReference type="NCBI Taxonomy" id="3096514"/>
    <lineage>
        <taxon>Bacteria</taxon>
        <taxon>Pseudomonadati</taxon>
        <taxon>Bacteroidota</taxon>
        <taxon>Cytophagia</taxon>
        <taxon>Cytophagales</taxon>
        <taxon>Flectobacillaceae</taxon>
        <taxon>Aquirufa</taxon>
    </lineage>
</organism>
<dbReference type="SUPFAM" id="SSF56935">
    <property type="entry name" value="Porins"/>
    <property type="match status" value="1"/>
</dbReference>
<dbReference type="EMBL" id="JBBKXY010000003">
    <property type="protein sequence ID" value="MFD3293791.1"/>
    <property type="molecule type" value="Genomic_DNA"/>
</dbReference>
<reference evidence="2 3" key="1">
    <citation type="submission" date="2024-03" db="EMBL/GenBank/DDBJ databases">
        <title>Aquirufa genome sequencing.</title>
        <authorList>
            <person name="Pitt A."/>
            <person name="Hahn M.W."/>
        </authorList>
    </citation>
    <scope>NUCLEOTIDE SEQUENCE [LARGE SCALE GENOMIC DNA]</scope>
    <source>
        <strain evidence="2 3">KTFRIE-69F</strain>
    </source>
</reference>
<dbReference type="Proteomes" id="UP001598112">
    <property type="component" value="Unassembled WGS sequence"/>
</dbReference>
<feature type="chain" id="PRO_5046362480" description="Carboxypeptidase-like regulatory domain-containing protein" evidence="1">
    <location>
        <begin position="24"/>
        <end position="854"/>
    </location>
</feature>